<dbReference type="EMBL" id="JH126399">
    <property type="protein sequence ID" value="EGX96386.1"/>
    <property type="molecule type" value="Genomic_DNA"/>
</dbReference>
<dbReference type="AlphaFoldDB" id="G3J2Q2"/>
<dbReference type="GeneID" id="18163075"/>
<protein>
    <submittedName>
        <fullName evidence="3">Uncharacterized protein</fullName>
    </submittedName>
</protein>
<dbReference type="Proteomes" id="UP000001610">
    <property type="component" value="Unassembled WGS sequence"/>
</dbReference>
<feature type="compositionally biased region" description="Polar residues" evidence="2">
    <location>
        <begin position="202"/>
        <end position="214"/>
    </location>
</feature>
<dbReference type="HOGENOM" id="CLU_050889_0_0_1"/>
<dbReference type="KEGG" id="cmt:CCM_01042"/>
<feature type="compositionally biased region" description="Low complexity" evidence="2">
    <location>
        <begin position="41"/>
        <end position="64"/>
    </location>
</feature>
<sequence>MSSKRHRSVPPAPTRITRSHANSSPSKSIIAVHHSTRRSHPNTATTTTTPHASSSSSGRSAAAVSHLAAQADALAKMTLEMNLRSVSKQADRLERDLRALVQGTSNDAAFRAQHEIRLQDMWKEILAVKAHAAQDRDTRHLADQECQQATRRIMDEMRADIAGVRDAVGGLAATLAEMPSPEQMQAALSQSSEGDDARQNDSDSQQPRSSSTHARIQDALRSTRRWNRDRKTSSLAEAAFCAGYLRQQSRRDARMAVFLQRAVQRRVQARFPGRTLRPRSLDELCALVRWADIRAVVEDVLLRDTTDVMAALGV</sequence>
<evidence type="ECO:0000313" key="4">
    <source>
        <dbReference type="Proteomes" id="UP000001610"/>
    </source>
</evidence>
<organism evidence="3 4">
    <name type="scientific">Cordyceps militaris (strain CM01)</name>
    <name type="common">Caterpillar fungus</name>
    <dbReference type="NCBI Taxonomy" id="983644"/>
    <lineage>
        <taxon>Eukaryota</taxon>
        <taxon>Fungi</taxon>
        <taxon>Dikarya</taxon>
        <taxon>Ascomycota</taxon>
        <taxon>Pezizomycotina</taxon>
        <taxon>Sordariomycetes</taxon>
        <taxon>Hypocreomycetidae</taxon>
        <taxon>Hypocreales</taxon>
        <taxon>Cordycipitaceae</taxon>
        <taxon>Cordyceps</taxon>
    </lineage>
</organism>
<evidence type="ECO:0000256" key="2">
    <source>
        <dbReference type="SAM" id="MobiDB-lite"/>
    </source>
</evidence>
<dbReference type="OMA" id="HALWADI"/>
<feature type="region of interest" description="Disordered" evidence="2">
    <location>
        <begin position="1"/>
        <end position="64"/>
    </location>
</feature>
<reference evidence="3 4" key="1">
    <citation type="journal article" date="2011" name="Genome Biol.">
        <title>Genome sequence of the insect pathogenic fungus Cordyceps militaris, a valued traditional Chinese medicine.</title>
        <authorList>
            <person name="Zheng P."/>
            <person name="Xia Y."/>
            <person name="Xiao G."/>
            <person name="Xiong C."/>
            <person name="Hu X."/>
            <person name="Zhang S."/>
            <person name="Zheng H."/>
            <person name="Huang Y."/>
            <person name="Zhou Y."/>
            <person name="Wang S."/>
            <person name="Zhao G.P."/>
            <person name="Liu X."/>
            <person name="St Leger R.J."/>
            <person name="Wang C."/>
        </authorList>
    </citation>
    <scope>NUCLEOTIDE SEQUENCE [LARGE SCALE GENOMIC DNA]</scope>
    <source>
        <strain evidence="3 4">CM01</strain>
    </source>
</reference>
<keyword evidence="4" id="KW-1185">Reference proteome</keyword>
<proteinExistence type="predicted"/>
<feature type="coiled-coil region" evidence="1">
    <location>
        <begin position="76"/>
        <end position="103"/>
    </location>
</feature>
<dbReference type="eggNOG" id="ENOG502RQU7">
    <property type="taxonomic scope" value="Eukaryota"/>
</dbReference>
<feature type="compositionally biased region" description="Polar residues" evidence="2">
    <location>
        <begin position="182"/>
        <end position="192"/>
    </location>
</feature>
<accession>G3J2Q2</accession>
<evidence type="ECO:0000313" key="3">
    <source>
        <dbReference type="EMBL" id="EGX96386.1"/>
    </source>
</evidence>
<name>G3J2Q2_CORMM</name>
<dbReference type="OrthoDB" id="6423603at2759"/>
<dbReference type="VEuPathDB" id="FungiDB:CCM_01042"/>
<feature type="region of interest" description="Disordered" evidence="2">
    <location>
        <begin position="177"/>
        <end position="228"/>
    </location>
</feature>
<dbReference type="InParanoid" id="G3J2Q2"/>
<gene>
    <name evidence="3" type="ORF">CCM_01042</name>
</gene>
<keyword evidence="1" id="KW-0175">Coiled coil</keyword>
<dbReference type="RefSeq" id="XP_006666263.1">
    <property type="nucleotide sequence ID" value="XM_006666200.1"/>
</dbReference>
<evidence type="ECO:0000256" key="1">
    <source>
        <dbReference type="SAM" id="Coils"/>
    </source>
</evidence>